<evidence type="ECO:0000313" key="4">
    <source>
        <dbReference type="EMBL" id="CAF1484287.1"/>
    </source>
</evidence>
<dbReference type="EMBL" id="CAJNOR010007068">
    <property type="protein sequence ID" value="CAF1609980.1"/>
    <property type="molecule type" value="Genomic_DNA"/>
</dbReference>
<dbReference type="SUPFAM" id="SSF48452">
    <property type="entry name" value="TPR-like"/>
    <property type="match status" value="1"/>
</dbReference>
<dbReference type="PANTHER" id="PTHR45641">
    <property type="entry name" value="TETRATRICOPEPTIDE REPEAT PROTEIN (AFU_ORTHOLOGUE AFUA_6G03870)"/>
    <property type="match status" value="1"/>
</dbReference>
<keyword evidence="1" id="KW-0677">Repeat</keyword>
<dbReference type="InterPro" id="IPR019734">
    <property type="entry name" value="TPR_rpt"/>
</dbReference>
<dbReference type="PROSITE" id="PS50293">
    <property type="entry name" value="TPR_REGION"/>
    <property type="match status" value="1"/>
</dbReference>
<dbReference type="Proteomes" id="UP000663828">
    <property type="component" value="Unassembled WGS sequence"/>
</dbReference>
<dbReference type="InterPro" id="IPR011990">
    <property type="entry name" value="TPR-like_helical_dom_sf"/>
</dbReference>
<feature type="repeat" description="TPR" evidence="3">
    <location>
        <begin position="422"/>
        <end position="455"/>
    </location>
</feature>
<comment type="caution">
    <text evidence="4">The sequence shown here is derived from an EMBL/GenBank/DDBJ whole genome shotgun (WGS) entry which is preliminary data.</text>
</comment>
<evidence type="ECO:0000256" key="2">
    <source>
        <dbReference type="ARBA" id="ARBA00022803"/>
    </source>
</evidence>
<evidence type="ECO:0000256" key="1">
    <source>
        <dbReference type="ARBA" id="ARBA00022737"/>
    </source>
</evidence>
<keyword evidence="6" id="KW-1185">Reference proteome</keyword>
<evidence type="ECO:0000256" key="3">
    <source>
        <dbReference type="PROSITE-ProRule" id="PRU00339"/>
    </source>
</evidence>
<dbReference type="Pfam" id="PF13424">
    <property type="entry name" value="TPR_12"/>
    <property type="match status" value="3"/>
</dbReference>
<proteinExistence type="predicted"/>
<evidence type="ECO:0000313" key="6">
    <source>
        <dbReference type="Proteomes" id="UP000663828"/>
    </source>
</evidence>
<sequence>MEKLSFVWLQSASENSQDLVELERFRILIDNLMIFTEEELCTDYIEKAVKDDRNILVLNTQLVDKFLPKMHEQSQISAIYIYGSSQEEYEEWINKYTKIRGIFLRVNELIKKLLFDYNERDRSTNDDISFDIFNGHSTNELNGAFIYSQLLINCLTRLQSNDDEIDEFISFYKSYKKENKIRLESLEEFLEKYKTKSALWWYTTDKGVFRILNEALRNKEIDLLYYLRLFLHDIGKELQDIKDDSCPDEVYRGQCISSREIKRLQAAVGQLISVNTFFSTSNDINVCFYFHSPKSEENNLENVLFQIGIDRQSNNIKPFADISKISSKKDEMEILFMAGSVFRVIGVCPYTEEYWLVQMKLCSIDDEEFSALMDYMISEYEPNEVNLFSLGNILLCMGKLHDAKKYYRRFLKNASNDHDNRSGCYHSLGIIERENGKYKKSLAHFKNSLQMDEQLLSKMNRSKDHRNIGLSYNSIAIVYNKKGDYDQAIDFFNKALTIFKGTSGQDCLDVAGCCYNIGSVYQTMKKYTEAHDYYTKALEIRKKHPPENRLDIGQSQCSLGNIHLLSDELDLALEKYYSALEIFKKSCPDLHINIAAVLENIGLVHEKKNDCQRSLAYLQKARNIYTSMSFHERHPAIKRIDGSIFRVTSKLTN</sequence>
<dbReference type="AlphaFoldDB" id="A0A815S384"/>
<dbReference type="Gene3D" id="1.25.40.10">
    <property type="entry name" value="Tetratricopeptide repeat domain"/>
    <property type="match status" value="2"/>
</dbReference>
<feature type="repeat" description="TPR" evidence="3">
    <location>
        <begin position="469"/>
        <end position="502"/>
    </location>
</feature>
<name>A0A815S384_ADIRI</name>
<evidence type="ECO:0000313" key="7">
    <source>
        <dbReference type="Proteomes" id="UP000663852"/>
    </source>
</evidence>
<dbReference type="SUPFAM" id="SSF56399">
    <property type="entry name" value="ADP-ribosylation"/>
    <property type="match status" value="1"/>
</dbReference>
<gene>
    <name evidence="4" type="ORF">EDS130_LOCUS41627</name>
    <name evidence="5" type="ORF">XAT740_LOCUS48783</name>
</gene>
<protein>
    <submittedName>
        <fullName evidence="4">Uncharacterized protein</fullName>
    </submittedName>
</protein>
<keyword evidence="2 3" id="KW-0802">TPR repeat</keyword>
<feature type="repeat" description="TPR" evidence="3">
    <location>
        <begin position="511"/>
        <end position="544"/>
    </location>
</feature>
<dbReference type="PANTHER" id="PTHR45641:SF19">
    <property type="entry name" value="NEPHROCYSTIN-3"/>
    <property type="match status" value="1"/>
</dbReference>
<dbReference type="EMBL" id="CAJNOJ010000558">
    <property type="protein sequence ID" value="CAF1484287.1"/>
    <property type="molecule type" value="Genomic_DNA"/>
</dbReference>
<organism evidence="4 7">
    <name type="scientific">Adineta ricciae</name>
    <name type="common">Rotifer</name>
    <dbReference type="NCBI Taxonomy" id="249248"/>
    <lineage>
        <taxon>Eukaryota</taxon>
        <taxon>Metazoa</taxon>
        <taxon>Spiralia</taxon>
        <taxon>Gnathifera</taxon>
        <taxon>Rotifera</taxon>
        <taxon>Eurotatoria</taxon>
        <taxon>Bdelloidea</taxon>
        <taxon>Adinetida</taxon>
        <taxon>Adinetidae</taxon>
        <taxon>Adineta</taxon>
    </lineage>
</organism>
<dbReference type="Proteomes" id="UP000663852">
    <property type="component" value="Unassembled WGS sequence"/>
</dbReference>
<dbReference type="PROSITE" id="PS51996">
    <property type="entry name" value="TR_MART"/>
    <property type="match status" value="1"/>
</dbReference>
<accession>A0A815S384</accession>
<dbReference type="PROSITE" id="PS50005">
    <property type="entry name" value="TPR"/>
    <property type="match status" value="3"/>
</dbReference>
<evidence type="ECO:0000313" key="5">
    <source>
        <dbReference type="EMBL" id="CAF1609980.1"/>
    </source>
</evidence>
<reference evidence="4" key="1">
    <citation type="submission" date="2021-02" db="EMBL/GenBank/DDBJ databases">
        <authorList>
            <person name="Nowell W R."/>
        </authorList>
    </citation>
    <scope>NUCLEOTIDE SEQUENCE</scope>
</reference>
<dbReference type="SMART" id="SM00028">
    <property type="entry name" value="TPR"/>
    <property type="match status" value="6"/>
</dbReference>
<dbReference type="Gene3D" id="3.90.176.10">
    <property type="entry name" value="Toxin ADP-ribosyltransferase, Chain A, domain 1"/>
    <property type="match status" value="1"/>
</dbReference>
<dbReference type="OrthoDB" id="7103806at2759"/>